<organism evidence="2 3">
    <name type="scientific">Bradyrhizobium erythrophlei</name>
    <dbReference type="NCBI Taxonomy" id="1437360"/>
    <lineage>
        <taxon>Bacteria</taxon>
        <taxon>Pseudomonadati</taxon>
        <taxon>Pseudomonadota</taxon>
        <taxon>Alphaproteobacteria</taxon>
        <taxon>Hyphomicrobiales</taxon>
        <taxon>Nitrobacteraceae</taxon>
        <taxon>Bradyrhizobium</taxon>
    </lineage>
</organism>
<reference evidence="2 3" key="1">
    <citation type="submission" date="2016-11" db="EMBL/GenBank/DDBJ databases">
        <authorList>
            <person name="Jaros S."/>
            <person name="Januszkiewicz K."/>
            <person name="Wedrychowicz H."/>
        </authorList>
    </citation>
    <scope>NUCLEOTIDE SEQUENCE [LARGE SCALE GENOMIC DNA]</scope>
    <source>
        <strain evidence="2 3">GAS242</strain>
    </source>
</reference>
<evidence type="ECO:0000313" key="2">
    <source>
        <dbReference type="EMBL" id="SHG74487.1"/>
    </source>
</evidence>
<dbReference type="AlphaFoldDB" id="A0A1M5MB05"/>
<protein>
    <submittedName>
        <fullName evidence="2">Uncharacterized protein</fullName>
    </submittedName>
</protein>
<gene>
    <name evidence="2" type="ORF">SAMN05444169_3929</name>
</gene>
<evidence type="ECO:0000256" key="1">
    <source>
        <dbReference type="SAM" id="MobiDB-lite"/>
    </source>
</evidence>
<dbReference type="Proteomes" id="UP000190675">
    <property type="component" value="Chromosome I"/>
</dbReference>
<name>A0A1M5MB05_9BRAD</name>
<accession>A0A1M5MB05</accession>
<dbReference type="RefSeq" id="WP_079567383.1">
    <property type="nucleotide sequence ID" value="NZ_LT670818.1"/>
</dbReference>
<dbReference type="EMBL" id="LT670818">
    <property type="protein sequence ID" value="SHG74487.1"/>
    <property type="molecule type" value="Genomic_DNA"/>
</dbReference>
<sequence>MIDPVEDICAPAAIERALSIFRELREQDQSVILQARKILTQHIYAMIDKGEYDEQRLTVSGLAHLKSIERDHAIKSAHGTPTKKRSRRSSISSESQI</sequence>
<feature type="region of interest" description="Disordered" evidence="1">
    <location>
        <begin position="70"/>
        <end position="97"/>
    </location>
</feature>
<evidence type="ECO:0000313" key="3">
    <source>
        <dbReference type="Proteomes" id="UP000190675"/>
    </source>
</evidence>
<proteinExistence type="predicted"/>
<dbReference type="OrthoDB" id="8253432at2"/>